<evidence type="ECO:0000313" key="4">
    <source>
        <dbReference type="EMBL" id="KAK4792754.1"/>
    </source>
</evidence>
<accession>A0AAN7R5K3</accession>
<evidence type="ECO:0000256" key="3">
    <source>
        <dbReference type="SAM" id="MobiDB-lite"/>
    </source>
</evidence>
<sequence length="103" mass="11397">MAAEGRKRSAITSSPPEKRQRLEDDDMKLEELASRGLSTGGFSTPKSPKHRIPEMETCPPAPKRQRGGGGCNPDRFLSKRRIVFFTPPEIEVFFLLAAPSQGN</sequence>
<reference evidence="4 5" key="1">
    <citation type="journal article" date="2023" name="Hortic Res">
        <title>Pangenome of water caltrop reveals structural variations and asymmetric subgenome divergence after allopolyploidization.</title>
        <authorList>
            <person name="Zhang X."/>
            <person name="Chen Y."/>
            <person name="Wang L."/>
            <person name="Yuan Y."/>
            <person name="Fang M."/>
            <person name="Shi L."/>
            <person name="Lu R."/>
            <person name="Comes H.P."/>
            <person name="Ma Y."/>
            <person name="Chen Y."/>
            <person name="Huang G."/>
            <person name="Zhou Y."/>
            <person name="Zheng Z."/>
            <person name="Qiu Y."/>
        </authorList>
    </citation>
    <scope>NUCLEOTIDE SEQUENCE [LARGE SCALE GENOMIC DNA]</scope>
    <source>
        <strain evidence="4">F231</strain>
    </source>
</reference>
<dbReference type="GO" id="GO:0032875">
    <property type="term" value="P:regulation of DNA endoreduplication"/>
    <property type="evidence" value="ECO:0007669"/>
    <property type="project" value="InterPro"/>
</dbReference>
<dbReference type="GO" id="GO:0004860">
    <property type="term" value="F:protein kinase inhibitor activity"/>
    <property type="evidence" value="ECO:0007669"/>
    <property type="project" value="UniProtKB-KW"/>
</dbReference>
<protein>
    <submittedName>
        <fullName evidence="4">Uncharacterized protein</fullName>
    </submittedName>
</protein>
<organism evidence="4 5">
    <name type="scientific">Trapa natans</name>
    <name type="common">Water chestnut</name>
    <dbReference type="NCBI Taxonomy" id="22666"/>
    <lineage>
        <taxon>Eukaryota</taxon>
        <taxon>Viridiplantae</taxon>
        <taxon>Streptophyta</taxon>
        <taxon>Embryophyta</taxon>
        <taxon>Tracheophyta</taxon>
        <taxon>Spermatophyta</taxon>
        <taxon>Magnoliopsida</taxon>
        <taxon>eudicotyledons</taxon>
        <taxon>Gunneridae</taxon>
        <taxon>Pentapetalae</taxon>
        <taxon>rosids</taxon>
        <taxon>malvids</taxon>
        <taxon>Myrtales</taxon>
        <taxon>Lythraceae</taxon>
        <taxon>Trapa</taxon>
    </lineage>
</organism>
<dbReference type="PANTHER" id="PTHR33142">
    <property type="entry name" value="CYCLIN-DEPENDENT PROTEIN KINASE INHIBITOR SMR13"/>
    <property type="match status" value="1"/>
</dbReference>
<dbReference type="AlphaFoldDB" id="A0AAN7R5K3"/>
<dbReference type="PANTHER" id="PTHR33142:SF8">
    <property type="entry name" value="CYCLIN-DEPENDENT PROTEIN KINASE INHIBITOR SMR9"/>
    <property type="match status" value="1"/>
</dbReference>
<dbReference type="EMBL" id="JAXQNO010000008">
    <property type="protein sequence ID" value="KAK4792754.1"/>
    <property type="molecule type" value="Genomic_DNA"/>
</dbReference>
<evidence type="ECO:0000256" key="2">
    <source>
        <dbReference type="ARBA" id="ARBA00023306"/>
    </source>
</evidence>
<comment type="caution">
    <text evidence="4">The sequence shown here is derived from an EMBL/GenBank/DDBJ whole genome shotgun (WGS) entry which is preliminary data.</text>
</comment>
<keyword evidence="2" id="KW-0131">Cell cycle</keyword>
<gene>
    <name evidence="4" type="ORF">SAY86_023189</name>
</gene>
<keyword evidence="1" id="KW-0649">Protein kinase inhibitor</keyword>
<keyword evidence="5" id="KW-1185">Reference proteome</keyword>
<proteinExistence type="predicted"/>
<dbReference type="InterPro" id="IPR040389">
    <property type="entry name" value="SMR"/>
</dbReference>
<feature type="compositionally biased region" description="Polar residues" evidence="3">
    <location>
        <begin position="36"/>
        <end position="46"/>
    </location>
</feature>
<name>A0AAN7R5K3_TRANT</name>
<dbReference type="GO" id="GO:0005634">
    <property type="term" value="C:nucleus"/>
    <property type="evidence" value="ECO:0007669"/>
    <property type="project" value="TreeGrafter"/>
</dbReference>
<feature type="region of interest" description="Disordered" evidence="3">
    <location>
        <begin position="1"/>
        <end position="73"/>
    </location>
</feature>
<dbReference type="Proteomes" id="UP001346149">
    <property type="component" value="Unassembled WGS sequence"/>
</dbReference>
<evidence type="ECO:0000313" key="5">
    <source>
        <dbReference type="Proteomes" id="UP001346149"/>
    </source>
</evidence>
<evidence type="ECO:0000256" key="1">
    <source>
        <dbReference type="ARBA" id="ARBA00023013"/>
    </source>
</evidence>